<gene>
    <name evidence="2" type="ORF">MESS2_830003</name>
</gene>
<proteinExistence type="predicted"/>
<dbReference type="AlphaFoldDB" id="M5EYP3"/>
<dbReference type="STRING" id="1297569.MESS2_830003"/>
<dbReference type="Gene3D" id="1.10.1740.10">
    <property type="match status" value="1"/>
</dbReference>
<keyword evidence="3" id="KW-1185">Reference proteome</keyword>
<dbReference type="EMBL" id="CAUM01000154">
    <property type="protein sequence ID" value="CCV09085.1"/>
    <property type="molecule type" value="Genomic_DNA"/>
</dbReference>
<dbReference type="GO" id="GO:0003700">
    <property type="term" value="F:DNA-binding transcription factor activity"/>
    <property type="evidence" value="ECO:0007669"/>
    <property type="project" value="InterPro"/>
</dbReference>
<protein>
    <recommendedName>
        <fullName evidence="1">RNA polymerase sigma-70 region 2 domain-containing protein</fullName>
    </recommendedName>
</protein>
<dbReference type="Proteomes" id="UP000012062">
    <property type="component" value="Unassembled WGS sequence"/>
</dbReference>
<comment type="caution">
    <text evidence="2">The sequence shown here is derived from an EMBL/GenBank/DDBJ whole genome shotgun (WGS) entry which is preliminary data.</text>
</comment>
<dbReference type="GO" id="GO:0006352">
    <property type="term" value="P:DNA-templated transcription initiation"/>
    <property type="evidence" value="ECO:0007669"/>
    <property type="project" value="InterPro"/>
</dbReference>
<dbReference type="InterPro" id="IPR007627">
    <property type="entry name" value="RNA_pol_sigma70_r2"/>
</dbReference>
<organism evidence="2 3">
    <name type="scientific">Mesorhizobium metallidurans STM 2683</name>
    <dbReference type="NCBI Taxonomy" id="1297569"/>
    <lineage>
        <taxon>Bacteria</taxon>
        <taxon>Pseudomonadati</taxon>
        <taxon>Pseudomonadota</taxon>
        <taxon>Alphaproteobacteria</taxon>
        <taxon>Hyphomicrobiales</taxon>
        <taxon>Phyllobacteriaceae</taxon>
        <taxon>Mesorhizobium</taxon>
    </lineage>
</organism>
<evidence type="ECO:0000313" key="2">
    <source>
        <dbReference type="EMBL" id="CCV09085.1"/>
    </source>
</evidence>
<reference evidence="2 3" key="1">
    <citation type="submission" date="2013-02" db="EMBL/GenBank/DDBJ databases">
        <authorList>
            <person name="Genoscope - CEA"/>
        </authorList>
    </citation>
    <scope>NUCLEOTIDE SEQUENCE [LARGE SCALE GENOMIC DNA]</scope>
    <source>
        <strain evidence="2 3">STM 2683</strain>
    </source>
</reference>
<name>M5EYP3_9HYPH</name>
<dbReference type="InterPro" id="IPR013325">
    <property type="entry name" value="RNA_pol_sigma_r2"/>
</dbReference>
<accession>M5EYP3</accession>
<dbReference type="SUPFAM" id="SSF88946">
    <property type="entry name" value="Sigma2 domain of RNA polymerase sigma factors"/>
    <property type="match status" value="1"/>
</dbReference>
<feature type="domain" description="RNA polymerase sigma-70 region 2" evidence="1">
    <location>
        <begin position="36"/>
        <end position="97"/>
    </location>
</feature>
<sequence length="197" mass="21537">MSKQNELLTLHGQLLAGDSRAASKIVELVIAPLVAIVKRDIVGLHDHQDAEEACFDALFKYLAAPMDYNPQRAEFSTYIAAIAKGKAMTLRRSQARRTKYEGTFAASDNSLVDPSAAVDDEDSMIQQIDWERFGDQLVKDPGDAVIVNLMKMGASSVPVVAQALGLAADEAGLEEAGRRLERIRGRARRIGEGRRLD</sequence>
<dbReference type="Pfam" id="PF04542">
    <property type="entry name" value="Sigma70_r2"/>
    <property type="match status" value="1"/>
</dbReference>
<dbReference type="OrthoDB" id="8479261at2"/>
<dbReference type="RefSeq" id="WP_008877943.1">
    <property type="nucleotide sequence ID" value="NZ_CAUM01000154.1"/>
</dbReference>
<evidence type="ECO:0000313" key="3">
    <source>
        <dbReference type="Proteomes" id="UP000012062"/>
    </source>
</evidence>
<evidence type="ECO:0000259" key="1">
    <source>
        <dbReference type="Pfam" id="PF04542"/>
    </source>
</evidence>